<dbReference type="GO" id="GO:0030027">
    <property type="term" value="C:lamellipodium"/>
    <property type="evidence" value="ECO:0007669"/>
    <property type="project" value="TreeGrafter"/>
</dbReference>
<protein>
    <submittedName>
        <fullName evidence="4">Uncharacterized protein LOC115210256</fullName>
    </submittedName>
</protein>
<dbReference type="PANTHER" id="PTHR24112">
    <property type="entry name" value="LEUCINE-RICH REPEAT, ISOFORM F-RELATED"/>
    <property type="match status" value="1"/>
</dbReference>
<dbReference type="PANTHER" id="PTHR24112:SF66">
    <property type="entry name" value="LEUCINE-RICH REPEAT, ISOFORM F"/>
    <property type="match status" value="1"/>
</dbReference>
<organism evidence="3 4">
    <name type="scientific">Octopus sinensis</name>
    <name type="common">East Asian common octopus</name>
    <dbReference type="NCBI Taxonomy" id="2607531"/>
    <lineage>
        <taxon>Eukaryota</taxon>
        <taxon>Metazoa</taxon>
        <taxon>Spiralia</taxon>
        <taxon>Lophotrochozoa</taxon>
        <taxon>Mollusca</taxon>
        <taxon>Cephalopoda</taxon>
        <taxon>Coleoidea</taxon>
        <taxon>Octopodiformes</taxon>
        <taxon>Octopoda</taxon>
        <taxon>Incirrata</taxon>
        <taxon>Octopodidae</taxon>
        <taxon>Octopus</taxon>
    </lineage>
</organism>
<dbReference type="InterPro" id="IPR051279">
    <property type="entry name" value="PP1-Reg/Actin-Interact_Protein"/>
</dbReference>
<dbReference type="Proteomes" id="UP000515154">
    <property type="component" value="Linkage group LG1"/>
</dbReference>
<feature type="compositionally biased region" description="Basic and acidic residues" evidence="1">
    <location>
        <begin position="1149"/>
        <end position="1159"/>
    </location>
</feature>
<feature type="region of interest" description="Disordered" evidence="1">
    <location>
        <begin position="1478"/>
        <end position="1521"/>
    </location>
</feature>
<name>A0A6P7S8D9_9MOLL</name>
<dbReference type="Pfam" id="PF13516">
    <property type="entry name" value="LRR_6"/>
    <property type="match status" value="1"/>
</dbReference>
<evidence type="ECO:0000256" key="1">
    <source>
        <dbReference type="SAM" id="MobiDB-lite"/>
    </source>
</evidence>
<gene>
    <name evidence="4" type="primary">LOC115210256</name>
</gene>
<feature type="region of interest" description="Disordered" evidence="1">
    <location>
        <begin position="1225"/>
        <end position="1249"/>
    </location>
</feature>
<reference evidence="4" key="1">
    <citation type="submission" date="2025-08" db="UniProtKB">
        <authorList>
            <consortium name="RefSeq"/>
        </authorList>
    </citation>
    <scope>IDENTIFICATION</scope>
</reference>
<feature type="compositionally biased region" description="Pro residues" evidence="1">
    <location>
        <begin position="1366"/>
        <end position="1378"/>
    </location>
</feature>
<feature type="domain" description="CARMIL C-terminal" evidence="2">
    <location>
        <begin position="904"/>
        <end position="1014"/>
    </location>
</feature>
<evidence type="ECO:0000259" key="2">
    <source>
        <dbReference type="Pfam" id="PF16000"/>
    </source>
</evidence>
<feature type="compositionally biased region" description="Basic and acidic residues" evidence="1">
    <location>
        <begin position="1117"/>
        <end position="1128"/>
    </location>
</feature>
<dbReference type="RefSeq" id="XP_029634604.1">
    <property type="nucleotide sequence ID" value="XM_029778744.2"/>
</dbReference>
<feature type="region of interest" description="Disordered" evidence="1">
    <location>
        <begin position="752"/>
        <end position="772"/>
    </location>
</feature>
<feature type="region of interest" description="Disordered" evidence="1">
    <location>
        <begin position="1326"/>
        <end position="1407"/>
    </location>
</feature>
<dbReference type="SMART" id="SM00368">
    <property type="entry name" value="LRR_RI"/>
    <property type="match status" value="5"/>
</dbReference>
<feature type="compositionally biased region" description="Basic and acidic residues" evidence="1">
    <location>
        <begin position="1394"/>
        <end position="1404"/>
    </location>
</feature>
<feature type="region of interest" description="Disordered" evidence="1">
    <location>
        <begin position="1102"/>
        <end position="1128"/>
    </location>
</feature>
<dbReference type="Pfam" id="PF16000">
    <property type="entry name" value="CARMIL_C"/>
    <property type="match status" value="2"/>
</dbReference>
<feature type="compositionally biased region" description="Polar residues" evidence="1">
    <location>
        <begin position="1384"/>
        <end position="1393"/>
    </location>
</feature>
<dbReference type="SUPFAM" id="SSF52047">
    <property type="entry name" value="RNI-like"/>
    <property type="match status" value="1"/>
</dbReference>
<dbReference type="KEGG" id="osn:115210256"/>
<dbReference type="GO" id="GO:0016477">
    <property type="term" value="P:cell migration"/>
    <property type="evidence" value="ECO:0007669"/>
    <property type="project" value="TreeGrafter"/>
</dbReference>
<feature type="region of interest" description="Disordered" evidence="1">
    <location>
        <begin position="1149"/>
        <end position="1178"/>
    </location>
</feature>
<accession>A0A6P7S8D9</accession>
<dbReference type="Gene3D" id="3.80.10.10">
    <property type="entry name" value="Ribonuclease Inhibitor"/>
    <property type="match status" value="1"/>
</dbReference>
<evidence type="ECO:0000313" key="4">
    <source>
        <dbReference type="RefSeq" id="XP_029634604.1"/>
    </source>
</evidence>
<dbReference type="InterPro" id="IPR001611">
    <property type="entry name" value="Leu-rich_rpt"/>
</dbReference>
<dbReference type="InterPro" id="IPR032675">
    <property type="entry name" value="LRR_dom_sf"/>
</dbReference>
<feature type="compositionally biased region" description="Polar residues" evidence="1">
    <location>
        <begin position="1330"/>
        <end position="1343"/>
    </location>
</feature>
<feature type="region of interest" description="Disordered" evidence="1">
    <location>
        <begin position="1065"/>
        <end position="1085"/>
    </location>
</feature>
<proteinExistence type="predicted"/>
<dbReference type="GO" id="GO:0034315">
    <property type="term" value="P:regulation of Arp2/3 complex-mediated actin nucleation"/>
    <property type="evidence" value="ECO:0007669"/>
    <property type="project" value="TreeGrafter"/>
</dbReference>
<feature type="domain" description="CARMIL C-terminal" evidence="2">
    <location>
        <begin position="644"/>
        <end position="827"/>
    </location>
</feature>
<sequence length="1579" mass="175553">MHNMIKDKAKKDPGPCGGFSHMYASMCDYHHLPYRDEVAWDVDTIYLTHDTKVLRLKDFDHLENRDLLPIISALENNSWFTGISAKNVRLTSDVASEIVKVFKKNSLLEELSLSNTGIKSDLIQKLSVALLSNKSTQLAKVDLSFNVLDDRGIVHFLGFLSKLNHGLSYLDLSKTGLTGKGINKLSETMTESSVIQKSLKTLKIADNPMKGEDMRNLCKFLATSNVLTHLDLSGLEIPLEMLSGALVRGCVHHMNHLNLSRNPFSLRKTKEATVPQSWKQLFSSFFQLFHLDLSNCKLPIEAVRLLLLGISSNINVNQLHLDLSGNELRFSPPYEIDVIIGHMTNLISLDISNNRFDLNIERIFKSLCNNRTLKHLSVGRNFSGVKAKYLPRVLDSLVQLLHDENCCIESLSLADSKLKGDTTLVINALGSNSTLKELDISGNSMEDVGARMLAKALQINNKLQTIIWDRNGTTVQGFQDIADALEENYVLKKMPTPVFDATVAIKYHPEKVEAALQKIECLLQRNHNPRKFSSEQGYRLQQGFLISSTQQMVDRLVVQVQDTVNAISRTSTSGSSDPNIEQAGKFVNDANNSQQLLPLFQKIAFKSQDIGNPVEKKLKSIVLELEDVLASHIQNTVQEMLDCAKTQCSTVLHNEEFYSDLKNSIGEKQKLPKDLVLQSLTDVSTDIFNKLSEMNLLIAAHMSDQILEEVIESLSKSHKKLSNTLMIKKRSQSNGSLMDGENIEKGHADDAASGLLSENPTDENKKHSPAVKYSSSYKPIEMLQDLSDFDYSPKLNYKKKSLYGRKLRPQSVIDHEAVQQALKMHAEKSAVHTYDEQEEVIEESTDATEESGVGSNVTGIHHVMAGSSQLMNHSMISSGSEISLSSLLSMVGSSQKHPDLGPNRMTKSAIDTFDTSESLEDLKPNRNQSLDSLNFDSMTSLASLASTSSIEIDIFPTQKLQHINKARPKRKKNHAITKPQTKIINEVVDINADEGLGNFFNNLRSMKETVSTPEDIGQLPKDKHQIDVNRYSSLSEADGPLVDKNDKTEVSVKYEAKPELKKKNWNPFDKISNPFSKKHKPDNPKHKLVESDIVKDIKDDPKVYDKKNSESSTGFHEITETTETPHETCEKLKRSPVVRKINVNMLAEMKKKQDMHSSQKDLTLSTSKSTDHDNSQKAVLEDPYVNACLRGDLSCENLNSTSFATPQQKIVMDTQITCENASCKENKSPLQSPNSRALPGLPNIKSLPKSTETNTINEASKKSLEKDAVGLQETLASVEISLNEEVTPIYTKNTVVTEIRNKNSCIKDCLNEKTLGQNVYKAENKAGNLHQDSLGSKTATSEEPNMKPKPAPRTSFTSTKPAIKSKPPPPVAPKPSVPSRPSLKRTTAPTVHRNSVESLKEVSTKENSYNNDNGVVYDSATLRLSVQEKVSKISNISQLMEKPVIEDNTDCNDCDAFSNKKRSSFLCDTQISKGLKDHEDVLSRPNSMLCEKSSSSRSTSQKPTTPALSPENKNKQQSLLSNVKEKVDISPTSTLQSKLHSNSMLNISTEGLDTSRLSMCSSHHSSAEEAESDAEIIFL</sequence>
<dbReference type="GO" id="GO:0005886">
    <property type="term" value="C:plasma membrane"/>
    <property type="evidence" value="ECO:0007669"/>
    <property type="project" value="TreeGrafter"/>
</dbReference>
<keyword evidence="3" id="KW-1185">Reference proteome</keyword>
<evidence type="ECO:0000313" key="3">
    <source>
        <dbReference type="Proteomes" id="UP000515154"/>
    </source>
</evidence>
<dbReference type="InterPro" id="IPR031943">
    <property type="entry name" value="CARMIL_C"/>
</dbReference>